<dbReference type="AlphaFoldDB" id="A0A4R8WMW4"/>
<organism evidence="1 2">
    <name type="scientific">Cryobacterium algoritolerans</name>
    <dbReference type="NCBI Taxonomy" id="1259184"/>
    <lineage>
        <taxon>Bacteria</taxon>
        <taxon>Bacillati</taxon>
        <taxon>Actinomycetota</taxon>
        <taxon>Actinomycetes</taxon>
        <taxon>Micrococcales</taxon>
        <taxon>Microbacteriaceae</taxon>
        <taxon>Cryobacterium</taxon>
    </lineage>
</organism>
<dbReference type="RefSeq" id="WP_134569308.1">
    <property type="nucleotide sequence ID" value="NZ_SOFP01000079.1"/>
</dbReference>
<sequence length="70" mass="7778">MNVPIGSVRLAVADRLVMPDLQAIEQHSNHVISHDSKIGRALVEVFGLDVFASAVIRIERIHHLEAQQND</sequence>
<comment type="caution">
    <text evidence="1">The sequence shown here is derived from an EMBL/GenBank/DDBJ whole genome shotgun (WGS) entry which is preliminary data.</text>
</comment>
<evidence type="ECO:0000313" key="1">
    <source>
        <dbReference type="EMBL" id="TFC09871.1"/>
    </source>
</evidence>
<dbReference type="EMBL" id="SOFP01000079">
    <property type="protein sequence ID" value="TFC09871.1"/>
    <property type="molecule type" value="Genomic_DNA"/>
</dbReference>
<name>A0A4R8WMW4_9MICO</name>
<dbReference type="Proteomes" id="UP000298412">
    <property type="component" value="Unassembled WGS sequence"/>
</dbReference>
<accession>A0A4R8WMW4</accession>
<reference evidence="1 2" key="1">
    <citation type="submission" date="2019-03" db="EMBL/GenBank/DDBJ databases">
        <title>Genomics of glacier-inhabiting Cryobacterium strains.</title>
        <authorList>
            <person name="Liu Q."/>
            <person name="Xin Y.-H."/>
        </authorList>
    </citation>
    <scope>NUCLEOTIDE SEQUENCE [LARGE SCALE GENOMIC DNA]</scope>
    <source>
        <strain evidence="1 2">MDT1-3</strain>
    </source>
</reference>
<gene>
    <name evidence="1" type="ORF">E3O19_16135</name>
</gene>
<proteinExistence type="predicted"/>
<evidence type="ECO:0000313" key="2">
    <source>
        <dbReference type="Proteomes" id="UP000298412"/>
    </source>
</evidence>
<protein>
    <submittedName>
        <fullName evidence="1">Uncharacterized protein</fullName>
    </submittedName>
</protein>
<keyword evidence="2" id="KW-1185">Reference proteome</keyword>